<name>A0A7S0S429_9CHLO</name>
<dbReference type="InterPro" id="IPR050965">
    <property type="entry name" value="UPF0336/Enoyl-CoA_hydratase"/>
</dbReference>
<dbReference type="GO" id="GO:0005739">
    <property type="term" value="C:mitochondrion"/>
    <property type="evidence" value="ECO:0007669"/>
    <property type="project" value="TreeGrafter"/>
</dbReference>
<evidence type="ECO:0000259" key="1">
    <source>
        <dbReference type="Pfam" id="PF01575"/>
    </source>
</evidence>
<dbReference type="InterPro" id="IPR002539">
    <property type="entry name" value="MaoC-like_dom"/>
</dbReference>
<dbReference type="GO" id="GO:0019171">
    <property type="term" value="F:(3R)-hydroxyacyl-[acyl-carrier-protein] dehydratase activity"/>
    <property type="evidence" value="ECO:0007669"/>
    <property type="project" value="TreeGrafter"/>
</dbReference>
<dbReference type="GO" id="GO:0006633">
    <property type="term" value="P:fatty acid biosynthetic process"/>
    <property type="evidence" value="ECO:0007669"/>
    <property type="project" value="TreeGrafter"/>
</dbReference>
<dbReference type="InterPro" id="IPR029069">
    <property type="entry name" value="HotDog_dom_sf"/>
</dbReference>
<proteinExistence type="predicted"/>
<feature type="domain" description="MaoC-like" evidence="1">
    <location>
        <begin position="51"/>
        <end position="140"/>
    </location>
</feature>
<gene>
    <name evidence="2" type="ORF">CLEI1391_LOCUS19465</name>
</gene>
<evidence type="ECO:0000313" key="2">
    <source>
        <dbReference type="EMBL" id="CAD8695279.1"/>
    </source>
</evidence>
<sequence length="216" mass="21955">MLLSVCRSRSYKSTAWPALWHAAWASRACSSTGGQAARVEGATKLQPGATYTLRKVFSEAEVRAFLAATGDANPLHVDAAAAAARGFAGPILPGILMASLFPAIIGTAFPGVLYATQSLSFRSPALLGQEVEAQVCVTKRSGSRVTFSTRCVLVHPTRDAMAGTSSGSTGAAGLNGDSSSAPAVAAAGDPGQGVVKARLLVDGIAMAILPDPRAAE</sequence>
<dbReference type="PANTHER" id="PTHR43437">
    <property type="entry name" value="HYDROXYACYL-THIOESTER DEHYDRATASE TYPE 2, MITOCHONDRIAL-RELATED"/>
    <property type="match status" value="1"/>
</dbReference>
<accession>A0A7S0S429</accession>
<protein>
    <recommendedName>
        <fullName evidence="1">MaoC-like domain-containing protein</fullName>
    </recommendedName>
</protein>
<dbReference type="Pfam" id="PF01575">
    <property type="entry name" value="MaoC_dehydratas"/>
    <property type="match status" value="1"/>
</dbReference>
<dbReference type="PANTHER" id="PTHR43437:SF3">
    <property type="entry name" value="HYDROXYACYL-THIOESTER DEHYDRATASE TYPE 2, MITOCHONDRIAL"/>
    <property type="match status" value="1"/>
</dbReference>
<dbReference type="AlphaFoldDB" id="A0A7S0S429"/>
<reference evidence="2" key="1">
    <citation type="submission" date="2021-01" db="EMBL/GenBank/DDBJ databases">
        <authorList>
            <person name="Corre E."/>
            <person name="Pelletier E."/>
            <person name="Niang G."/>
            <person name="Scheremetjew M."/>
            <person name="Finn R."/>
            <person name="Kale V."/>
            <person name="Holt S."/>
            <person name="Cochrane G."/>
            <person name="Meng A."/>
            <person name="Brown T."/>
            <person name="Cohen L."/>
        </authorList>
    </citation>
    <scope>NUCLEOTIDE SEQUENCE</scope>
    <source>
        <strain evidence="2">SAG 11-49</strain>
    </source>
</reference>
<dbReference type="Gene3D" id="3.10.129.10">
    <property type="entry name" value="Hotdog Thioesterase"/>
    <property type="match status" value="1"/>
</dbReference>
<dbReference type="EMBL" id="HBFB01034652">
    <property type="protein sequence ID" value="CAD8695279.1"/>
    <property type="molecule type" value="Transcribed_RNA"/>
</dbReference>
<dbReference type="SUPFAM" id="SSF54637">
    <property type="entry name" value="Thioesterase/thiol ester dehydrase-isomerase"/>
    <property type="match status" value="1"/>
</dbReference>
<organism evidence="2">
    <name type="scientific">Chlamydomonas leiostraca</name>
    <dbReference type="NCBI Taxonomy" id="1034604"/>
    <lineage>
        <taxon>Eukaryota</taxon>
        <taxon>Viridiplantae</taxon>
        <taxon>Chlorophyta</taxon>
        <taxon>core chlorophytes</taxon>
        <taxon>Chlorophyceae</taxon>
        <taxon>CS clade</taxon>
        <taxon>Chlamydomonadales</taxon>
        <taxon>Chlamydomonadaceae</taxon>
        <taxon>Chlamydomonas</taxon>
    </lineage>
</organism>